<evidence type="ECO:0000256" key="7">
    <source>
        <dbReference type="ARBA" id="ARBA00029392"/>
    </source>
</evidence>
<evidence type="ECO:0000259" key="10">
    <source>
        <dbReference type="Pfam" id="PF02230"/>
    </source>
</evidence>
<dbReference type="GO" id="GO:0052689">
    <property type="term" value="F:carboxylic ester hydrolase activity"/>
    <property type="evidence" value="ECO:0007669"/>
    <property type="project" value="UniProtKB-KW"/>
</dbReference>
<keyword evidence="5" id="KW-0378">Hydrolase</keyword>
<evidence type="ECO:0000256" key="6">
    <source>
        <dbReference type="ARBA" id="ARBA00022832"/>
    </source>
</evidence>
<evidence type="ECO:0000256" key="3">
    <source>
        <dbReference type="ARBA" id="ARBA00014923"/>
    </source>
</evidence>
<gene>
    <name evidence="11" type="ORF">PHLCEN_2v1054</name>
</gene>
<dbReference type="AlphaFoldDB" id="A0A2R6S4H4"/>
<dbReference type="InterPro" id="IPR029058">
    <property type="entry name" value="AB_hydrolase_fold"/>
</dbReference>
<dbReference type="GO" id="GO:0005737">
    <property type="term" value="C:cytoplasm"/>
    <property type="evidence" value="ECO:0007669"/>
    <property type="project" value="TreeGrafter"/>
</dbReference>
<comment type="catalytic activity">
    <reaction evidence="9">
        <text>S-hexadecanoyl-L-cysteinyl-[protein] + H2O = L-cysteinyl-[protein] + hexadecanoate + H(+)</text>
        <dbReference type="Rhea" id="RHEA:19233"/>
        <dbReference type="Rhea" id="RHEA-COMP:10131"/>
        <dbReference type="Rhea" id="RHEA-COMP:11032"/>
        <dbReference type="ChEBI" id="CHEBI:7896"/>
        <dbReference type="ChEBI" id="CHEBI:15377"/>
        <dbReference type="ChEBI" id="CHEBI:15378"/>
        <dbReference type="ChEBI" id="CHEBI:29950"/>
        <dbReference type="ChEBI" id="CHEBI:74151"/>
        <dbReference type="EC" id="3.1.2.22"/>
    </reaction>
</comment>
<reference evidence="11 12" key="1">
    <citation type="submission" date="2018-02" db="EMBL/GenBank/DDBJ databases">
        <title>Genome sequence of the basidiomycete white-rot fungus Phlebia centrifuga.</title>
        <authorList>
            <person name="Granchi Z."/>
            <person name="Peng M."/>
            <person name="de Vries R.P."/>
            <person name="Hilden K."/>
            <person name="Makela M.R."/>
            <person name="Grigoriev I."/>
            <person name="Riley R."/>
        </authorList>
    </citation>
    <scope>NUCLEOTIDE SEQUENCE [LARGE SCALE GENOMIC DNA]</scope>
    <source>
        <strain evidence="11 12">FBCC195</strain>
    </source>
</reference>
<evidence type="ECO:0000256" key="4">
    <source>
        <dbReference type="ARBA" id="ARBA00022487"/>
    </source>
</evidence>
<proteinExistence type="inferred from homology"/>
<feature type="domain" description="Phospholipase/carboxylesterase/thioesterase" evidence="10">
    <location>
        <begin position="1"/>
        <end position="87"/>
    </location>
</feature>
<keyword evidence="6" id="KW-0443">Lipid metabolism</keyword>
<comment type="function">
    <text evidence="7">Hydrolyzes fatty acids from S-acylated cysteine residues in proteins with a strong preference for palmitoylated G-alpha proteins over other acyl substrates. Mediates the deacylation of G-alpha proteins such as GPA1 in vivo, but has weak or no activity toward palmitoylated Ras proteins. Has weak lysophospholipase activity in vitro; however such activity may not exist in vivo.</text>
</comment>
<dbReference type="InterPro" id="IPR050565">
    <property type="entry name" value="LYPA1-2/EST-like"/>
</dbReference>
<dbReference type="Proteomes" id="UP000186601">
    <property type="component" value="Unassembled WGS sequence"/>
</dbReference>
<dbReference type="PANTHER" id="PTHR10655">
    <property type="entry name" value="LYSOPHOSPHOLIPASE-RELATED"/>
    <property type="match status" value="1"/>
</dbReference>
<comment type="caution">
    <text evidence="11">The sequence shown here is derived from an EMBL/GenBank/DDBJ whole genome shotgun (WGS) entry which is preliminary data.</text>
</comment>
<keyword evidence="12" id="KW-1185">Reference proteome</keyword>
<keyword evidence="6" id="KW-0276">Fatty acid metabolism</keyword>
<comment type="similarity">
    <text evidence="1">Belongs to the AB hydrolase superfamily. AB hydrolase 2 family.</text>
</comment>
<protein>
    <recommendedName>
        <fullName evidence="3">Acyl-protein thioesterase 1</fullName>
        <ecNumber evidence="2">3.1.2.22</ecNumber>
    </recommendedName>
    <alternativeName>
        <fullName evidence="8">Palmitoyl-protein hydrolase</fullName>
    </alternativeName>
</protein>
<evidence type="ECO:0000256" key="8">
    <source>
        <dbReference type="ARBA" id="ARBA00031195"/>
    </source>
</evidence>
<dbReference type="SUPFAM" id="SSF53474">
    <property type="entry name" value="alpha/beta-Hydrolases"/>
    <property type="match status" value="1"/>
</dbReference>
<evidence type="ECO:0000313" key="11">
    <source>
        <dbReference type="EMBL" id="PSS37181.1"/>
    </source>
</evidence>
<sequence length="116" mass="12567">MNEGQLRPAWFDAFHLPPCGSCGVSGISASVARIEHIILAEMQILSQPNRVVVAGFSQGAALSMILALTSLHDLGGVVSLSGWIPRRCRQTYNGLDHSIGDQEINDLVQWLQDTLV</sequence>
<evidence type="ECO:0000256" key="5">
    <source>
        <dbReference type="ARBA" id="ARBA00022801"/>
    </source>
</evidence>
<dbReference type="EC" id="3.1.2.22" evidence="2"/>
<keyword evidence="4" id="KW-0719">Serine esterase</keyword>
<dbReference type="GO" id="GO:0008474">
    <property type="term" value="F:palmitoyl-(protein) hydrolase activity"/>
    <property type="evidence" value="ECO:0007669"/>
    <property type="project" value="UniProtKB-EC"/>
</dbReference>
<dbReference type="EMBL" id="MLYV02000081">
    <property type="protein sequence ID" value="PSS37181.1"/>
    <property type="molecule type" value="Genomic_DNA"/>
</dbReference>
<dbReference type="Pfam" id="PF02230">
    <property type="entry name" value="Abhydrolase_2"/>
    <property type="match status" value="1"/>
</dbReference>
<dbReference type="InterPro" id="IPR003140">
    <property type="entry name" value="PLipase/COase/thioEstase"/>
</dbReference>
<evidence type="ECO:0000256" key="2">
    <source>
        <dbReference type="ARBA" id="ARBA00012423"/>
    </source>
</evidence>
<dbReference type="PANTHER" id="PTHR10655:SF17">
    <property type="entry name" value="LYSOPHOSPHOLIPASE-LIKE PROTEIN 1"/>
    <property type="match status" value="1"/>
</dbReference>
<evidence type="ECO:0000313" key="12">
    <source>
        <dbReference type="Proteomes" id="UP000186601"/>
    </source>
</evidence>
<dbReference type="STRING" id="98765.A0A2R6S4H4"/>
<name>A0A2R6S4H4_9APHY</name>
<dbReference type="OrthoDB" id="2418081at2759"/>
<evidence type="ECO:0000256" key="9">
    <source>
        <dbReference type="ARBA" id="ARBA00047337"/>
    </source>
</evidence>
<accession>A0A2R6S4H4</accession>
<evidence type="ECO:0000256" key="1">
    <source>
        <dbReference type="ARBA" id="ARBA00006499"/>
    </source>
</evidence>
<organism evidence="11 12">
    <name type="scientific">Hermanssonia centrifuga</name>
    <dbReference type="NCBI Taxonomy" id="98765"/>
    <lineage>
        <taxon>Eukaryota</taxon>
        <taxon>Fungi</taxon>
        <taxon>Dikarya</taxon>
        <taxon>Basidiomycota</taxon>
        <taxon>Agaricomycotina</taxon>
        <taxon>Agaricomycetes</taxon>
        <taxon>Polyporales</taxon>
        <taxon>Meruliaceae</taxon>
        <taxon>Hermanssonia</taxon>
    </lineage>
</organism>
<dbReference type="GO" id="GO:0006631">
    <property type="term" value="P:fatty acid metabolic process"/>
    <property type="evidence" value="ECO:0007669"/>
    <property type="project" value="UniProtKB-KW"/>
</dbReference>
<dbReference type="Gene3D" id="3.40.50.1820">
    <property type="entry name" value="alpha/beta hydrolase"/>
    <property type="match status" value="1"/>
</dbReference>